<dbReference type="SUPFAM" id="SSF47459">
    <property type="entry name" value="HLH, helix-loop-helix DNA-binding domain"/>
    <property type="match status" value="1"/>
</dbReference>
<name>A0A7J7KLU4_BUGNE</name>
<comment type="subcellular location">
    <subcellularLocation>
        <location evidence="1">Nucleus</location>
    </subcellularLocation>
</comment>
<dbReference type="EMBL" id="VXIV02000324">
    <property type="protein sequence ID" value="KAF6038956.1"/>
    <property type="molecule type" value="Genomic_DNA"/>
</dbReference>
<dbReference type="GO" id="GO:0046983">
    <property type="term" value="F:protein dimerization activity"/>
    <property type="evidence" value="ECO:0007669"/>
    <property type="project" value="InterPro"/>
</dbReference>
<accession>A0A7J7KLU4</accession>
<evidence type="ECO:0000256" key="5">
    <source>
        <dbReference type="SAM" id="MobiDB-lite"/>
    </source>
</evidence>
<evidence type="ECO:0000256" key="1">
    <source>
        <dbReference type="ARBA" id="ARBA00004123"/>
    </source>
</evidence>
<feature type="domain" description="BHLH" evidence="6">
    <location>
        <begin position="14"/>
        <end position="69"/>
    </location>
</feature>
<dbReference type="Pfam" id="PF00010">
    <property type="entry name" value="HLH"/>
    <property type="match status" value="1"/>
</dbReference>
<dbReference type="PANTHER" id="PTHR10985">
    <property type="entry name" value="BASIC HELIX-LOOP-HELIX TRANSCRIPTION FACTOR, HES-RELATED"/>
    <property type="match status" value="1"/>
</dbReference>
<dbReference type="SMART" id="SM00353">
    <property type="entry name" value="HLH"/>
    <property type="match status" value="1"/>
</dbReference>
<evidence type="ECO:0000313" key="8">
    <source>
        <dbReference type="Proteomes" id="UP000593567"/>
    </source>
</evidence>
<dbReference type="InterPro" id="IPR011598">
    <property type="entry name" value="bHLH_dom"/>
</dbReference>
<dbReference type="Proteomes" id="UP000593567">
    <property type="component" value="Unassembled WGS sequence"/>
</dbReference>
<dbReference type="OrthoDB" id="6085656at2759"/>
<keyword evidence="8" id="KW-1185">Reference proteome</keyword>
<comment type="caution">
    <text evidence="7">The sequence shown here is derived from an EMBL/GenBank/DDBJ whole genome shotgun (WGS) entry which is preliminary data.</text>
</comment>
<keyword evidence="4" id="KW-0539">Nucleus</keyword>
<sequence length="201" mass="22708">MAFVPKSTGDAKIRRKINKPLVEKKRRDRINNYLGELHELLTETDKSTPSSKLEKADILQMAVHHIRKLKQKLRAKVLECGEDSMSLEQMNRLGLLQQDPPIINSGIVLPNTLQIRIPSPSVSPAHSVGSTGYPSPTPSLPGNSQSISDSTPSHFLLPPFHRVDNSNMHLYTNNVMPNTIGVQDNKFYHRDMNTTKVWRPW</sequence>
<evidence type="ECO:0000256" key="2">
    <source>
        <dbReference type="ARBA" id="ARBA00023015"/>
    </source>
</evidence>
<keyword evidence="2" id="KW-0805">Transcription regulation</keyword>
<evidence type="ECO:0000313" key="7">
    <source>
        <dbReference type="EMBL" id="KAF6038956.1"/>
    </source>
</evidence>
<dbReference type="CDD" id="cd11410">
    <property type="entry name" value="bHLH_O_HES"/>
    <property type="match status" value="1"/>
</dbReference>
<dbReference type="GO" id="GO:0005634">
    <property type="term" value="C:nucleus"/>
    <property type="evidence" value="ECO:0007669"/>
    <property type="project" value="UniProtKB-SubCell"/>
</dbReference>
<evidence type="ECO:0000256" key="3">
    <source>
        <dbReference type="ARBA" id="ARBA00023163"/>
    </source>
</evidence>
<gene>
    <name evidence="7" type="ORF">EB796_002740</name>
</gene>
<keyword evidence="3" id="KW-0804">Transcription</keyword>
<organism evidence="7 8">
    <name type="scientific">Bugula neritina</name>
    <name type="common">Brown bryozoan</name>
    <name type="synonym">Sertularia neritina</name>
    <dbReference type="NCBI Taxonomy" id="10212"/>
    <lineage>
        <taxon>Eukaryota</taxon>
        <taxon>Metazoa</taxon>
        <taxon>Spiralia</taxon>
        <taxon>Lophotrochozoa</taxon>
        <taxon>Bryozoa</taxon>
        <taxon>Gymnolaemata</taxon>
        <taxon>Cheilostomatida</taxon>
        <taxon>Flustrina</taxon>
        <taxon>Buguloidea</taxon>
        <taxon>Bugulidae</taxon>
        <taxon>Bugula</taxon>
    </lineage>
</organism>
<reference evidence="7" key="1">
    <citation type="submission" date="2020-06" db="EMBL/GenBank/DDBJ databases">
        <title>Draft genome of Bugula neritina, a colonial animal packing powerful symbionts and potential medicines.</title>
        <authorList>
            <person name="Rayko M."/>
        </authorList>
    </citation>
    <scope>NUCLEOTIDE SEQUENCE [LARGE SCALE GENOMIC DNA]</scope>
    <source>
        <strain evidence="7">Kwan_BN1</strain>
    </source>
</reference>
<dbReference type="InterPro" id="IPR050370">
    <property type="entry name" value="HES_HEY"/>
</dbReference>
<dbReference type="Gene3D" id="4.10.280.10">
    <property type="entry name" value="Helix-loop-helix DNA-binding domain"/>
    <property type="match status" value="1"/>
</dbReference>
<proteinExistence type="predicted"/>
<feature type="region of interest" description="Disordered" evidence="5">
    <location>
        <begin position="120"/>
        <end position="153"/>
    </location>
</feature>
<dbReference type="InterPro" id="IPR036638">
    <property type="entry name" value="HLH_DNA-bd_sf"/>
</dbReference>
<dbReference type="AlphaFoldDB" id="A0A7J7KLU4"/>
<dbReference type="PROSITE" id="PS50888">
    <property type="entry name" value="BHLH"/>
    <property type="match status" value="1"/>
</dbReference>
<evidence type="ECO:0000256" key="4">
    <source>
        <dbReference type="ARBA" id="ARBA00023242"/>
    </source>
</evidence>
<protein>
    <submittedName>
        <fullName evidence="7">HLHmgamma</fullName>
    </submittedName>
</protein>
<evidence type="ECO:0000259" key="6">
    <source>
        <dbReference type="PROSITE" id="PS50888"/>
    </source>
</evidence>